<evidence type="ECO:0000313" key="2">
    <source>
        <dbReference type="EMBL" id="KAH8094889.1"/>
    </source>
</evidence>
<feature type="region of interest" description="Disordered" evidence="1">
    <location>
        <begin position="799"/>
        <end position="836"/>
    </location>
</feature>
<name>A0A8K0XN37_9AGAR</name>
<accession>A0A8K0XN37</accession>
<dbReference type="PANTHER" id="PTHR33099">
    <property type="entry name" value="FE2OG DIOXYGENASE DOMAIN-CONTAINING PROTEIN"/>
    <property type="match status" value="1"/>
</dbReference>
<evidence type="ECO:0000256" key="1">
    <source>
        <dbReference type="SAM" id="MobiDB-lite"/>
    </source>
</evidence>
<protein>
    <submittedName>
        <fullName evidence="2">Uncharacterized protein</fullName>
    </submittedName>
</protein>
<dbReference type="AlphaFoldDB" id="A0A8K0XN37"/>
<proteinExistence type="predicted"/>
<feature type="compositionally biased region" description="Basic and acidic residues" evidence="1">
    <location>
        <begin position="820"/>
        <end position="830"/>
    </location>
</feature>
<comment type="caution">
    <text evidence="2">The sequence shown here is derived from an EMBL/GenBank/DDBJ whole genome shotgun (WGS) entry which is preliminary data.</text>
</comment>
<dbReference type="EMBL" id="JAEVFJ010000024">
    <property type="protein sequence ID" value="KAH8094889.1"/>
    <property type="molecule type" value="Genomic_DNA"/>
</dbReference>
<dbReference type="PANTHER" id="PTHR33099:SF7">
    <property type="entry name" value="MYND-TYPE DOMAIN-CONTAINING PROTEIN"/>
    <property type="match status" value="1"/>
</dbReference>
<dbReference type="Proteomes" id="UP000813824">
    <property type="component" value="Unassembled WGS sequence"/>
</dbReference>
<evidence type="ECO:0000313" key="3">
    <source>
        <dbReference type="Proteomes" id="UP000813824"/>
    </source>
</evidence>
<gene>
    <name evidence="2" type="ORF">BXZ70DRAFT_342448</name>
</gene>
<reference evidence="2" key="1">
    <citation type="journal article" date="2021" name="New Phytol.">
        <title>Evolutionary innovations through gain and loss of genes in the ectomycorrhizal Boletales.</title>
        <authorList>
            <person name="Wu G."/>
            <person name="Miyauchi S."/>
            <person name="Morin E."/>
            <person name="Kuo A."/>
            <person name="Drula E."/>
            <person name="Varga T."/>
            <person name="Kohler A."/>
            <person name="Feng B."/>
            <person name="Cao Y."/>
            <person name="Lipzen A."/>
            <person name="Daum C."/>
            <person name="Hundley H."/>
            <person name="Pangilinan J."/>
            <person name="Johnson J."/>
            <person name="Barry K."/>
            <person name="LaButti K."/>
            <person name="Ng V."/>
            <person name="Ahrendt S."/>
            <person name="Min B."/>
            <person name="Choi I.G."/>
            <person name="Park H."/>
            <person name="Plett J.M."/>
            <person name="Magnuson J."/>
            <person name="Spatafora J.W."/>
            <person name="Nagy L.G."/>
            <person name="Henrissat B."/>
            <person name="Grigoriev I.V."/>
            <person name="Yang Z.L."/>
            <person name="Xu J."/>
            <person name="Martin F.M."/>
        </authorList>
    </citation>
    <scope>NUCLEOTIDE SEQUENCE</scope>
    <source>
        <strain evidence="2">KKN 215</strain>
    </source>
</reference>
<organism evidence="2 3">
    <name type="scientific">Cristinia sonorae</name>
    <dbReference type="NCBI Taxonomy" id="1940300"/>
    <lineage>
        <taxon>Eukaryota</taxon>
        <taxon>Fungi</taxon>
        <taxon>Dikarya</taxon>
        <taxon>Basidiomycota</taxon>
        <taxon>Agaricomycotina</taxon>
        <taxon>Agaricomycetes</taxon>
        <taxon>Agaricomycetidae</taxon>
        <taxon>Agaricales</taxon>
        <taxon>Pleurotineae</taxon>
        <taxon>Stephanosporaceae</taxon>
        <taxon>Cristinia</taxon>
    </lineage>
</organism>
<sequence>MPYQPPPMLERLRECFGEGWNFTRTFACGKPCPEAPNPVLRVKGVGVIALPLGDHDAGVIKTSGSARRLVGHTESVSKDETAQVSDIWEVDPNMLEFANGSLWDAFLAKTVKMVCKGLSVDEDSDELRLELNKLLVFGPGSCVPSYLETPKADDQFATVTVILPSQFTGGDVHFTHDDKSVVFDISSNSLTQTIVVASYMDAACEIKPITSGHRLALSYSLHLTTSDAKPMVIRDAEFLQEFRPILQSWKEVGAHEEPKRVLCRLDYRCSDVSAGLAALDSNAARLITMLNDVATEFGFHVALTTISATLTGYAYQHWSRHHGGVEPQGGEDWHEVQDRNVKVGKLIGLDGTVIAEKLEYAYCDTIPDSLGDDLEFEHHDEEDWYYDCGDSQVTRVYHHAAIVVWHPHGDFEIRNAGKKVSEICPNLLALSSEASREENLPLVEFILARASEDPDAVWKATSHVSLLWNDAALWTKAATTSVSETRSYRSLRAIVFDPEEIVKAVVKLGFKATTPGLAAIMTHDSVKTCHMKFLQCISQHISSFESAEDREAARLWISTQTEAAIGAFASNRSLRQSHNQQFALVEGLFQLQAHGKVQDLFNRLLVDTDYFRINTLQQLFARFRTLLVSEVGYDVLGPVIQKTIGVWIDKNLTADEGTPAPAQGTGALLWDCKCASCSKIRGFLLHDKRVPNTKTTLRKLTWNESHHLMAELNKHVPAGRIRVTSNAPTTVEVLILFTPVFAQAQVADFNRRMQTVVSRAGERKAVADALNALQQDDFGLQRLLGSEYVRIMSAVKGEPVAPPKQAAPVGGSRIPSGGKRVAEDHDEQPAAKRVNV</sequence>
<keyword evidence="3" id="KW-1185">Reference proteome</keyword>
<dbReference type="OrthoDB" id="124582at2759"/>